<dbReference type="InterPro" id="IPR027417">
    <property type="entry name" value="P-loop_NTPase"/>
</dbReference>
<name>A0A645I4P7_9ZZZZ</name>
<dbReference type="InterPro" id="IPR027785">
    <property type="entry name" value="UvrD-like_helicase_C"/>
</dbReference>
<dbReference type="EC" id="3.6.4.12" evidence="2"/>
<dbReference type="GO" id="GO:0016787">
    <property type="term" value="F:hydrolase activity"/>
    <property type="evidence" value="ECO:0007669"/>
    <property type="project" value="UniProtKB-KW"/>
</dbReference>
<keyword evidence="2" id="KW-0067">ATP-binding</keyword>
<evidence type="ECO:0000313" key="2">
    <source>
        <dbReference type="EMBL" id="MPN46285.1"/>
    </source>
</evidence>
<keyword evidence="2" id="KW-0347">Helicase</keyword>
<dbReference type="SUPFAM" id="SSF52540">
    <property type="entry name" value="P-loop containing nucleoside triphosphate hydrolases"/>
    <property type="match status" value="1"/>
</dbReference>
<evidence type="ECO:0000259" key="1">
    <source>
        <dbReference type="Pfam" id="PF13538"/>
    </source>
</evidence>
<reference evidence="2" key="1">
    <citation type="submission" date="2019-08" db="EMBL/GenBank/DDBJ databases">
        <authorList>
            <person name="Kucharzyk K."/>
            <person name="Murdoch R.W."/>
            <person name="Higgins S."/>
            <person name="Loffler F."/>
        </authorList>
    </citation>
    <scope>NUCLEOTIDE SEQUENCE</scope>
</reference>
<dbReference type="EMBL" id="VSSQ01106835">
    <property type="protein sequence ID" value="MPN46285.1"/>
    <property type="molecule type" value="Genomic_DNA"/>
</dbReference>
<keyword evidence="2" id="KW-0378">Hydrolase</keyword>
<keyword evidence="2" id="KW-0547">Nucleotide-binding</keyword>
<dbReference type="AlphaFoldDB" id="A0A645I4P7"/>
<dbReference type="GO" id="GO:0003678">
    <property type="term" value="F:DNA helicase activity"/>
    <property type="evidence" value="ECO:0007669"/>
    <property type="project" value="UniProtKB-EC"/>
</dbReference>
<accession>A0A645I4P7</accession>
<dbReference type="Gene3D" id="3.40.50.300">
    <property type="entry name" value="P-loop containing nucleotide triphosphate hydrolases"/>
    <property type="match status" value="1"/>
</dbReference>
<sequence length="122" mass="13841">MGTIAAVHHAESHFTVRYDVGEIQYSFPEADQLAPAYAVTVHKSQGSEFPAVVMPVLSQHYMMLQRNLLYTGITRAKKLMILVGSRKAVSMAVRNAVREPRHSLLIERLNEVFNNAMRRRMS</sequence>
<dbReference type="CDD" id="cd18809">
    <property type="entry name" value="SF1_C_RecD"/>
    <property type="match status" value="1"/>
</dbReference>
<protein>
    <submittedName>
        <fullName evidence="2">ATP-dependent RecD-like DNA helicase</fullName>
        <ecNumber evidence="2">3.6.4.12</ecNumber>
    </submittedName>
</protein>
<gene>
    <name evidence="2" type="primary">recD2_63</name>
    <name evidence="2" type="ORF">SDC9_193870</name>
</gene>
<organism evidence="2">
    <name type="scientific">bioreactor metagenome</name>
    <dbReference type="NCBI Taxonomy" id="1076179"/>
    <lineage>
        <taxon>unclassified sequences</taxon>
        <taxon>metagenomes</taxon>
        <taxon>ecological metagenomes</taxon>
    </lineage>
</organism>
<comment type="caution">
    <text evidence="2">The sequence shown here is derived from an EMBL/GenBank/DDBJ whole genome shotgun (WGS) entry which is preliminary data.</text>
</comment>
<feature type="domain" description="UvrD-like helicase C-terminal" evidence="1">
    <location>
        <begin position="35"/>
        <end position="83"/>
    </location>
</feature>
<proteinExistence type="predicted"/>
<dbReference type="Pfam" id="PF13538">
    <property type="entry name" value="UvrD_C_2"/>
    <property type="match status" value="1"/>
</dbReference>